<accession>A0AAW5N850</accession>
<dbReference type="Proteomes" id="UP001204579">
    <property type="component" value="Unassembled WGS sequence"/>
</dbReference>
<evidence type="ECO:0000313" key="2">
    <source>
        <dbReference type="Proteomes" id="UP001204579"/>
    </source>
</evidence>
<gene>
    <name evidence="1" type="ORF">NW209_02080</name>
</gene>
<dbReference type="RefSeq" id="WP_258335261.1">
    <property type="nucleotide sequence ID" value="NZ_JANRHJ010000002.1"/>
</dbReference>
<keyword evidence="2" id="KW-1185">Reference proteome</keyword>
<name>A0AAW5N850_9BACT</name>
<evidence type="ECO:0000313" key="1">
    <source>
        <dbReference type="EMBL" id="MCR8872819.1"/>
    </source>
</evidence>
<organism evidence="1 2">
    <name type="scientific">Phocaeicola barnesiae</name>
    <dbReference type="NCBI Taxonomy" id="376804"/>
    <lineage>
        <taxon>Bacteria</taxon>
        <taxon>Pseudomonadati</taxon>
        <taxon>Bacteroidota</taxon>
        <taxon>Bacteroidia</taxon>
        <taxon>Bacteroidales</taxon>
        <taxon>Bacteroidaceae</taxon>
        <taxon>Phocaeicola</taxon>
    </lineage>
</organism>
<reference evidence="1 2" key="1">
    <citation type="submission" date="2022-08" db="EMBL/GenBank/DDBJ databases">
        <authorList>
            <person name="Zeman M."/>
            <person name="Kubasova T."/>
        </authorList>
    </citation>
    <scope>NUCLEOTIDE SEQUENCE [LARGE SCALE GENOMIC DNA]</scope>
    <source>
        <strain evidence="1 2">ET62</strain>
    </source>
</reference>
<evidence type="ECO:0008006" key="3">
    <source>
        <dbReference type="Google" id="ProtNLM"/>
    </source>
</evidence>
<dbReference type="AlphaFoldDB" id="A0AAW5N850"/>
<proteinExistence type="predicted"/>
<dbReference type="EMBL" id="JANRHJ010000002">
    <property type="protein sequence ID" value="MCR8872819.1"/>
    <property type="molecule type" value="Genomic_DNA"/>
</dbReference>
<sequence>MTNHVRIRYIFTAILFPFIWENVEAKEPQKVTQSETKFHVTLDYHYNFGLATKEKWWNNGERLGGHSLHLTALYNITPRIATGIGIGADRYTHPDFNTIPIYGTFRYSPITKIPKGYLYTNLGYGCFANEAISSGWMWDLGIGYTKMFRKHFGLNFQIGYNLKEFADIPSYRYDIDSENTVITYLGKVKDLRHSLSFGIGMVF</sequence>
<protein>
    <recommendedName>
        <fullName evidence="3">Outer membrane protein beta-barrel domain-containing protein</fullName>
    </recommendedName>
</protein>
<comment type="caution">
    <text evidence="1">The sequence shown here is derived from an EMBL/GenBank/DDBJ whole genome shotgun (WGS) entry which is preliminary data.</text>
</comment>